<reference evidence="2" key="2">
    <citation type="submission" date="2021-03" db="UniProtKB">
        <authorList>
            <consortium name="EnsemblPlants"/>
        </authorList>
    </citation>
    <scope>IDENTIFICATION</scope>
</reference>
<evidence type="ECO:0000256" key="1">
    <source>
        <dbReference type="SAM" id="MobiDB-lite"/>
    </source>
</evidence>
<name>A0A803MZJ6_CHEQI</name>
<feature type="region of interest" description="Disordered" evidence="1">
    <location>
        <begin position="30"/>
        <end position="68"/>
    </location>
</feature>
<sequence length="280" mass="30429">MTIMVIGMKVEAVATKSSINMISASPAVLPYPTTTPSDSTSSASPTISSFFPKANSPSGQAESPYGPSVMAYGPAPSSGEIIGRATSSTSHSASAGWHFRGGVEPWSFWPGWGVRGGWPGWLECSGRLGIVEGVREDVVARVGELLREVKGGLELVVTVCGAVEMEGGNGDWAVVRTGFVDWYIWKMQDKIREGDQMGDSAKGKLKTAQKYPSSRIKGKEIVRYKKWKACEDLVNEETVVEKEVGNEQEGYFIDSDDGSDVELSDEDRKIRKMMICLQQM</sequence>
<keyword evidence="3" id="KW-1185">Reference proteome</keyword>
<accession>A0A803MZJ6</accession>
<feature type="compositionally biased region" description="Low complexity" evidence="1">
    <location>
        <begin position="30"/>
        <end position="52"/>
    </location>
</feature>
<proteinExistence type="predicted"/>
<organism evidence="2 3">
    <name type="scientific">Chenopodium quinoa</name>
    <name type="common">Quinoa</name>
    <dbReference type="NCBI Taxonomy" id="63459"/>
    <lineage>
        <taxon>Eukaryota</taxon>
        <taxon>Viridiplantae</taxon>
        <taxon>Streptophyta</taxon>
        <taxon>Embryophyta</taxon>
        <taxon>Tracheophyta</taxon>
        <taxon>Spermatophyta</taxon>
        <taxon>Magnoliopsida</taxon>
        <taxon>eudicotyledons</taxon>
        <taxon>Gunneridae</taxon>
        <taxon>Pentapetalae</taxon>
        <taxon>Caryophyllales</taxon>
        <taxon>Chenopodiaceae</taxon>
        <taxon>Chenopodioideae</taxon>
        <taxon>Atripliceae</taxon>
        <taxon>Chenopodium</taxon>
    </lineage>
</organism>
<dbReference type="Proteomes" id="UP000596660">
    <property type="component" value="Unplaced"/>
</dbReference>
<dbReference type="EnsemblPlants" id="AUR62037836-RA">
    <property type="protein sequence ID" value="AUR62037836-RA:cds"/>
    <property type="gene ID" value="AUR62037836"/>
</dbReference>
<protein>
    <submittedName>
        <fullName evidence="2">Uncharacterized protein</fullName>
    </submittedName>
</protein>
<evidence type="ECO:0000313" key="2">
    <source>
        <dbReference type="EnsemblPlants" id="AUR62037836-RA:cds"/>
    </source>
</evidence>
<evidence type="ECO:0000313" key="3">
    <source>
        <dbReference type="Proteomes" id="UP000596660"/>
    </source>
</evidence>
<reference evidence="2" key="1">
    <citation type="journal article" date="2017" name="Nature">
        <title>The genome of Chenopodium quinoa.</title>
        <authorList>
            <person name="Jarvis D.E."/>
            <person name="Ho Y.S."/>
            <person name="Lightfoot D.J."/>
            <person name="Schmoeckel S.M."/>
            <person name="Li B."/>
            <person name="Borm T.J.A."/>
            <person name="Ohyanagi H."/>
            <person name="Mineta K."/>
            <person name="Michell C.T."/>
            <person name="Saber N."/>
            <person name="Kharbatia N.M."/>
            <person name="Rupper R.R."/>
            <person name="Sharp A.R."/>
            <person name="Dally N."/>
            <person name="Boughton B.A."/>
            <person name="Woo Y.H."/>
            <person name="Gao G."/>
            <person name="Schijlen E.G.W.M."/>
            <person name="Guo X."/>
            <person name="Momin A.A."/>
            <person name="Negrao S."/>
            <person name="Al-Babili S."/>
            <person name="Gehring C."/>
            <person name="Roessner U."/>
            <person name="Jung C."/>
            <person name="Murphy K."/>
            <person name="Arold S.T."/>
            <person name="Gojobori T."/>
            <person name="van der Linden C.G."/>
            <person name="van Loo E.N."/>
            <person name="Jellen E.N."/>
            <person name="Maughan P.J."/>
            <person name="Tester M."/>
        </authorList>
    </citation>
    <scope>NUCLEOTIDE SEQUENCE [LARGE SCALE GENOMIC DNA]</scope>
    <source>
        <strain evidence="2">cv. PI 614886</strain>
    </source>
</reference>
<dbReference type="AlphaFoldDB" id="A0A803MZJ6"/>
<dbReference type="Gramene" id="AUR62037836-RA">
    <property type="protein sequence ID" value="AUR62037836-RA:cds"/>
    <property type="gene ID" value="AUR62037836"/>
</dbReference>